<evidence type="ECO:0000313" key="3">
    <source>
        <dbReference type="Proteomes" id="UP000031928"/>
    </source>
</evidence>
<gene>
    <name evidence="2" type="ORF">B840_00635</name>
</gene>
<dbReference type="AlphaFoldDB" id="A0A0B6TCU4"/>
<feature type="compositionally biased region" description="Polar residues" evidence="1">
    <location>
        <begin position="1"/>
        <end position="13"/>
    </location>
</feature>
<organism evidence="2 3">
    <name type="scientific">Corynebacterium marinum DSM 44953</name>
    <dbReference type="NCBI Taxonomy" id="1224162"/>
    <lineage>
        <taxon>Bacteria</taxon>
        <taxon>Bacillati</taxon>
        <taxon>Actinomycetota</taxon>
        <taxon>Actinomycetes</taxon>
        <taxon>Mycobacteriales</taxon>
        <taxon>Corynebacteriaceae</taxon>
        <taxon>Corynebacterium</taxon>
    </lineage>
</organism>
<feature type="region of interest" description="Disordered" evidence="1">
    <location>
        <begin position="1"/>
        <end position="20"/>
    </location>
</feature>
<dbReference type="PANTHER" id="PTHR33361:SF2">
    <property type="entry name" value="DUF885 DOMAIN-CONTAINING PROTEIN"/>
    <property type="match status" value="1"/>
</dbReference>
<dbReference type="Pfam" id="PF05960">
    <property type="entry name" value="DUF885"/>
    <property type="match status" value="1"/>
</dbReference>
<dbReference type="RefSeq" id="WP_042620523.1">
    <property type="nucleotide sequence ID" value="NZ_CP007790.1"/>
</dbReference>
<dbReference type="Proteomes" id="UP000031928">
    <property type="component" value="Chromosome"/>
</dbReference>
<dbReference type="PANTHER" id="PTHR33361">
    <property type="entry name" value="GLR0591 PROTEIN"/>
    <property type="match status" value="1"/>
</dbReference>
<keyword evidence="3" id="KW-1185">Reference proteome</keyword>
<protein>
    <submittedName>
        <fullName evidence="2">DUF885-like protein</fullName>
    </submittedName>
</protein>
<dbReference type="HOGENOM" id="CLU_018914_3_0_11"/>
<dbReference type="EMBL" id="CP007790">
    <property type="protein sequence ID" value="AJK67767.1"/>
    <property type="molecule type" value="Genomic_DNA"/>
</dbReference>
<dbReference type="KEGG" id="cmq:B840_00635"/>
<accession>A0A0B6TCU4</accession>
<dbReference type="OrthoDB" id="9760040at2"/>
<proteinExistence type="predicted"/>
<name>A0A0B6TCU4_9CORY</name>
<dbReference type="InterPro" id="IPR010281">
    <property type="entry name" value="DUF885"/>
</dbReference>
<sequence>MSSDTAVNSTSRHPGNVGRSPSLLDASCEGFVHDLAALSPTDATAWGIPGFDGELQDFSPEYWGALADRTREMIADVDAFDDGTDDSDDEDDFDEVDHVTAAVLRDRLCLALDLHHHGEDLAQLNNIASPVQTIRDTLLIMPTDTPEQIDAIRSRLSKVPAALAGYRESLAEAAGHGHVAPARQIDEVYSQCQDLVESPSLLENLGVVKDAPEIGAAKAAFADMADWLSEQLANHAPREDGVGRERYQRFSHLFVGDSVDLDEAYCWGLERLREIDAQQQAIARELYGTGDVRQAYRKLNEEPRYTLHGQEELLSWMQKTADDAVAGLHGSAFDIPEQVRTIEAKIDPAGTGGIFYTPPSDDFSRPGRMWWSVPAGQAKFHTWQELSTVFHEGVPGHHLQIGQTLVERGNLNLWRRVACWNSGHGEGWALYAEQLMEELGYHEDPGTRMGLLDAQRLRAARVVLDIGVHLGKKVPEGTMVWDATYAKAFLRENTAMDEANLRFELNRYLGWPGQAPSYALGQRLWQQTRDDAVAQGMSVADFHREALSLGSIPMSILREQILD</sequence>
<reference evidence="2 3" key="1">
    <citation type="submission" date="2014-05" db="EMBL/GenBank/DDBJ databases">
        <title>Complete genome sequence of Corynebacterium marinum DSM 44953.</title>
        <authorList>
            <person name="Schaffert L."/>
            <person name="Albersmeier A."/>
            <person name="Kalinowski J."/>
            <person name="Ruckert C."/>
        </authorList>
    </citation>
    <scope>NUCLEOTIDE SEQUENCE [LARGE SCALE GENOMIC DNA]</scope>
    <source>
        <strain evidence="2 3">DSM 44953</strain>
    </source>
</reference>
<evidence type="ECO:0000313" key="2">
    <source>
        <dbReference type="EMBL" id="AJK67767.1"/>
    </source>
</evidence>
<evidence type="ECO:0000256" key="1">
    <source>
        <dbReference type="SAM" id="MobiDB-lite"/>
    </source>
</evidence>
<dbReference type="STRING" id="1224162.B840_00635"/>